<feature type="transmembrane region" description="Helical" evidence="1">
    <location>
        <begin position="59"/>
        <end position="78"/>
    </location>
</feature>
<protein>
    <submittedName>
        <fullName evidence="2">Uncharacterized protein</fullName>
    </submittedName>
</protein>
<sequence>PDIENLPFMLSIGIILGMGVAGFVMSSKAGIHDPTPAIFLMIVGVIFSWWVGWLPAWVLLITVALISIVGAAVWMRIFKGGGD</sequence>
<keyword evidence="1" id="KW-1133">Transmembrane helix</keyword>
<dbReference type="AlphaFoldDB" id="X1KRF3"/>
<organism evidence="2">
    <name type="scientific">marine sediment metagenome</name>
    <dbReference type="NCBI Taxonomy" id="412755"/>
    <lineage>
        <taxon>unclassified sequences</taxon>
        <taxon>metagenomes</taxon>
        <taxon>ecological metagenomes</taxon>
    </lineage>
</organism>
<comment type="caution">
    <text evidence="2">The sequence shown here is derived from an EMBL/GenBank/DDBJ whole genome shotgun (WGS) entry which is preliminary data.</text>
</comment>
<proteinExistence type="predicted"/>
<accession>X1KRF3</accession>
<reference evidence="2" key="1">
    <citation type="journal article" date="2014" name="Front. Microbiol.">
        <title>High frequency of phylogenetically diverse reductive dehalogenase-homologous genes in deep subseafloor sedimentary metagenomes.</title>
        <authorList>
            <person name="Kawai M."/>
            <person name="Futagami T."/>
            <person name="Toyoda A."/>
            <person name="Takaki Y."/>
            <person name="Nishi S."/>
            <person name="Hori S."/>
            <person name="Arai W."/>
            <person name="Tsubouchi T."/>
            <person name="Morono Y."/>
            <person name="Uchiyama I."/>
            <person name="Ito T."/>
            <person name="Fujiyama A."/>
            <person name="Inagaki F."/>
            <person name="Takami H."/>
        </authorList>
    </citation>
    <scope>NUCLEOTIDE SEQUENCE</scope>
    <source>
        <strain evidence="2">Expedition CK06-06</strain>
    </source>
</reference>
<feature type="transmembrane region" description="Helical" evidence="1">
    <location>
        <begin position="6"/>
        <end position="25"/>
    </location>
</feature>
<evidence type="ECO:0000313" key="2">
    <source>
        <dbReference type="EMBL" id="GAH96215.1"/>
    </source>
</evidence>
<feature type="transmembrane region" description="Helical" evidence="1">
    <location>
        <begin position="37"/>
        <end position="53"/>
    </location>
</feature>
<gene>
    <name evidence="2" type="ORF">S06H3_04179</name>
</gene>
<keyword evidence="1" id="KW-0812">Transmembrane</keyword>
<evidence type="ECO:0000256" key="1">
    <source>
        <dbReference type="SAM" id="Phobius"/>
    </source>
</evidence>
<keyword evidence="1" id="KW-0472">Membrane</keyword>
<name>X1KRF3_9ZZZZ</name>
<dbReference type="EMBL" id="BARV01001439">
    <property type="protein sequence ID" value="GAH96215.1"/>
    <property type="molecule type" value="Genomic_DNA"/>
</dbReference>
<feature type="non-terminal residue" evidence="2">
    <location>
        <position position="1"/>
    </location>
</feature>